<dbReference type="InterPro" id="IPR050173">
    <property type="entry name" value="ABC_transporter_C-like"/>
</dbReference>
<dbReference type="InterPro" id="IPR003439">
    <property type="entry name" value="ABC_transporter-like_ATP-bd"/>
</dbReference>
<dbReference type="InterPro" id="IPR044746">
    <property type="entry name" value="ABCC_6TM_D1"/>
</dbReference>
<evidence type="ECO:0000256" key="8">
    <source>
        <dbReference type="SAM" id="MobiDB-lite"/>
    </source>
</evidence>
<name>A0A9P3LUT2_9FUNG</name>
<feature type="region of interest" description="Disordered" evidence="8">
    <location>
        <begin position="883"/>
        <end position="945"/>
    </location>
</feature>
<feature type="transmembrane region" description="Helical" evidence="9">
    <location>
        <begin position="407"/>
        <end position="426"/>
    </location>
</feature>
<dbReference type="SUPFAM" id="SSF90123">
    <property type="entry name" value="ABC transporter transmembrane region"/>
    <property type="match status" value="2"/>
</dbReference>
<protein>
    <submittedName>
        <fullName evidence="12">ATP-binding cassette, subfamily C (CFTR/MRP), member 1</fullName>
    </submittedName>
</protein>
<feature type="transmembrane region" description="Helical" evidence="9">
    <location>
        <begin position="136"/>
        <end position="155"/>
    </location>
</feature>
<dbReference type="Pfam" id="PF00664">
    <property type="entry name" value="ABC_membrane"/>
    <property type="match status" value="2"/>
</dbReference>
<sequence>MDASSSSPSSLSPSSEWCGPQGWGPTADDQIPFTPCFQNTVLFAIPALIASFSFFSRYTYLSRHHGLGHARSPLLFWPNQIAMTSAVVIVLGHAVHTWDQTTGSSILATLTLAVSWILAIYLNNKESIYKIRASSSILLYTFWTILALIPNVIALHGDKGPQSISTYRFYVSYLISISLAFVIQIWPRDSIHDDPEATLYDQANVLSRWTYQYMQTIISRGYRAPLTENDLQDVMPRDLNTLEGPYQTLSAAWNLHLKQTESYNKAQAKLSTSSTKTTKKREPDLFWLVLRAFKAPLFYASFLNVLQTLSQFLLPFVLQKLLRYLDSDVPTSQTEGILLAIALFAVTVLAAILIGQFYMVIQDTAIKIRSALVSMIYRKAMVLSPGSRKGSTTGEITNHMSTDAERWLMDLLWIPLCISVPLHIIVSMVMLYSILGWSIFMAVAVVIIVMPLQAKAATYLDSVGESKMDAQDRRVRLMSEILANIKIIKLYSYDVAFKNRVKDVRREELANVKKFGMTITFLTIVFTSLPVFMLMVTIMVYATIGGPDFTPGVINAEKIFVSITVFALLNQPVGDVSQIIECMIGLRVASRRIQTFLLKEEMDPSAVQHVPHLPRDPRTPAIQFSDATLAWGPETENEETGTEDEEAHSETTALLSAENVKKASLPTLFDINISIEKSSLTAVVGRVGQGKSSLLSALIGDMYKRQGSVKLFGSLAYVPQQAWIVNATVRDNILFGKPFDQRRYDQILFAAGLLPDLEILAAGDATEIGERGINLSGGQKQRISLARAAYQDADVYLLDDPLSAVDAHVDQHLWKNLIGPEGLLKDKTRVLVTHGIHHLDQVDSILVIKDGRVTETGHFKELMKAKNSFYQLINEFSARNAKGNKSKKAKKKDADAVAASASSSASASDEDGETDTIIGGADGKDNDKKGGEKKDNEGDGDLVEEEQIQEGAVSVGTFMHYVRAMSFTYFGMLVGFYVLWEMFQLSVPIWMQHWTSVVDTTDKPVVYYLAIYAGLVLSYMICDVYLTYICFVLACPQASLVMHEQILERVIRLPMSFFDTTPQGRILNRFSSDMSEIDDHVSNCLTASLQCILNMVGSLVVVAVATPMIMLAIPPMALIYWIVQEYYIRTSTVLKRLESKTKSPIYQHFTESLHGCSSIRAMNLQDRFVTENAQKLDQYSMMFYCTYMTNRWLNLRLQSLCAVIVFFSALLAVLNRDSINPSMAGLALSFTLTLADHVVWSLRLYCRLVGSLVSVERVHEYTIKNTEAPLTTGVHLPESWPQHGQITFQNYSARYREGLDLVLKDVSFDVQPGAKVGVVGRTGAGKSSLTLALFRIIEAADSYWAKSSDNSSNASPISEALVSGNGGSILIDGIDISTLGLADLRKHLSIIPQDPTLFAGSVRQNLDPFGEHDDQELWTALERAHLKDHIRTLEGGLSFEVSQGGENFSVGQRSLICLARALLRKTKILILDEATAAVDVETDELIQTTIRKEFKDRTILTIAHRIKTVMDSDMILVMEKGQVSEYDPPQTLLKRKETSLFYQLAEQAGEIH</sequence>
<evidence type="ECO:0000259" key="11">
    <source>
        <dbReference type="PROSITE" id="PS50929"/>
    </source>
</evidence>
<dbReference type="FunFam" id="1.20.1560.10:FF:000010">
    <property type="entry name" value="Multidrug resistance-associated ABC transporter"/>
    <property type="match status" value="1"/>
</dbReference>
<dbReference type="InterPro" id="IPR003593">
    <property type="entry name" value="AAA+_ATPase"/>
</dbReference>
<dbReference type="Proteomes" id="UP000827284">
    <property type="component" value="Unassembled WGS sequence"/>
</dbReference>
<feature type="transmembrane region" description="Helical" evidence="9">
    <location>
        <begin position="41"/>
        <end position="60"/>
    </location>
</feature>
<dbReference type="InterPro" id="IPR027417">
    <property type="entry name" value="P-loop_NTPase"/>
</dbReference>
<feature type="transmembrane region" description="Helical" evidence="9">
    <location>
        <begin position="432"/>
        <end position="452"/>
    </location>
</feature>
<keyword evidence="5 12" id="KW-0067">ATP-binding</keyword>
<keyword evidence="7 9" id="KW-0472">Membrane</keyword>
<dbReference type="Pfam" id="PF24357">
    <property type="entry name" value="TMD0_ABC"/>
    <property type="match status" value="1"/>
</dbReference>
<dbReference type="InterPro" id="IPR036640">
    <property type="entry name" value="ABC1_TM_sf"/>
</dbReference>
<dbReference type="GO" id="GO:0016020">
    <property type="term" value="C:membrane"/>
    <property type="evidence" value="ECO:0007669"/>
    <property type="project" value="UniProtKB-SubCell"/>
</dbReference>
<dbReference type="GO" id="GO:0005524">
    <property type="term" value="F:ATP binding"/>
    <property type="evidence" value="ECO:0007669"/>
    <property type="project" value="UniProtKB-KW"/>
</dbReference>
<evidence type="ECO:0000259" key="10">
    <source>
        <dbReference type="PROSITE" id="PS50893"/>
    </source>
</evidence>
<evidence type="ECO:0000256" key="3">
    <source>
        <dbReference type="ARBA" id="ARBA00022692"/>
    </source>
</evidence>
<proteinExistence type="predicted"/>
<dbReference type="SMART" id="SM00382">
    <property type="entry name" value="AAA"/>
    <property type="match status" value="2"/>
</dbReference>
<dbReference type="PROSITE" id="PS50893">
    <property type="entry name" value="ABC_TRANSPORTER_2"/>
    <property type="match status" value="2"/>
</dbReference>
<evidence type="ECO:0000313" key="13">
    <source>
        <dbReference type="Proteomes" id="UP000827284"/>
    </source>
</evidence>
<evidence type="ECO:0000256" key="1">
    <source>
        <dbReference type="ARBA" id="ARBA00004141"/>
    </source>
</evidence>
<dbReference type="Gene3D" id="3.40.50.300">
    <property type="entry name" value="P-loop containing nucleotide triphosphate hydrolases"/>
    <property type="match status" value="2"/>
</dbReference>
<evidence type="ECO:0000256" key="7">
    <source>
        <dbReference type="ARBA" id="ARBA00023136"/>
    </source>
</evidence>
<feature type="transmembrane region" description="Helical" evidence="9">
    <location>
        <begin position="1005"/>
        <end position="1034"/>
    </location>
</feature>
<dbReference type="InterPro" id="IPR017871">
    <property type="entry name" value="ABC_transporter-like_CS"/>
</dbReference>
<dbReference type="FunFam" id="3.40.50.300:FF:000163">
    <property type="entry name" value="Multidrug resistance-associated protein member 4"/>
    <property type="match status" value="1"/>
</dbReference>
<evidence type="ECO:0000256" key="4">
    <source>
        <dbReference type="ARBA" id="ARBA00022741"/>
    </source>
</evidence>
<dbReference type="InterPro" id="IPR056227">
    <property type="entry name" value="TMD0_ABC"/>
</dbReference>
<feature type="transmembrane region" description="Helical" evidence="9">
    <location>
        <begin position="1197"/>
        <end position="1214"/>
    </location>
</feature>
<feature type="transmembrane region" description="Helical" evidence="9">
    <location>
        <begin position="167"/>
        <end position="186"/>
    </location>
</feature>
<feature type="transmembrane region" description="Helical" evidence="9">
    <location>
        <begin position="1099"/>
        <end position="1123"/>
    </location>
</feature>
<dbReference type="Pfam" id="PF00005">
    <property type="entry name" value="ABC_tran"/>
    <property type="match status" value="2"/>
</dbReference>
<dbReference type="PROSITE" id="PS00211">
    <property type="entry name" value="ABC_TRANSPORTER_1"/>
    <property type="match status" value="2"/>
</dbReference>
<dbReference type="InterPro" id="IPR011527">
    <property type="entry name" value="ABC1_TM_dom"/>
</dbReference>
<evidence type="ECO:0000256" key="5">
    <source>
        <dbReference type="ARBA" id="ARBA00022840"/>
    </source>
</evidence>
<dbReference type="CDD" id="cd18579">
    <property type="entry name" value="ABC_6TM_ABCC_D1"/>
    <property type="match status" value="1"/>
</dbReference>
<keyword evidence="13" id="KW-1185">Reference proteome</keyword>
<feature type="domain" description="ABC transporter" evidence="10">
    <location>
        <begin position="1286"/>
        <end position="1545"/>
    </location>
</feature>
<dbReference type="SUPFAM" id="SSF52540">
    <property type="entry name" value="P-loop containing nucleoside triphosphate hydrolases"/>
    <property type="match status" value="2"/>
</dbReference>
<dbReference type="Gene3D" id="1.20.1560.10">
    <property type="entry name" value="ABC transporter type 1, transmembrane domain"/>
    <property type="match status" value="2"/>
</dbReference>
<feature type="domain" description="ABC transporter" evidence="10">
    <location>
        <begin position="649"/>
        <end position="875"/>
    </location>
</feature>
<feature type="domain" description="ABC transmembrane type-1" evidence="11">
    <location>
        <begin position="300"/>
        <end position="580"/>
    </location>
</feature>
<organism evidence="12 13">
    <name type="scientific">Entomortierella parvispora</name>
    <dbReference type="NCBI Taxonomy" id="205924"/>
    <lineage>
        <taxon>Eukaryota</taxon>
        <taxon>Fungi</taxon>
        <taxon>Fungi incertae sedis</taxon>
        <taxon>Mucoromycota</taxon>
        <taxon>Mortierellomycotina</taxon>
        <taxon>Mortierellomycetes</taxon>
        <taxon>Mortierellales</taxon>
        <taxon>Mortierellaceae</taxon>
        <taxon>Entomortierella</taxon>
    </lineage>
</organism>
<evidence type="ECO:0000256" key="9">
    <source>
        <dbReference type="SAM" id="Phobius"/>
    </source>
</evidence>
<keyword evidence="3 9" id="KW-0812">Transmembrane</keyword>
<comment type="caution">
    <text evidence="12">The sequence shown here is derived from an EMBL/GenBank/DDBJ whole genome shotgun (WGS) entry which is preliminary data.</text>
</comment>
<dbReference type="OrthoDB" id="6500128at2759"/>
<feature type="transmembrane region" description="Helical" evidence="9">
    <location>
        <begin position="337"/>
        <end position="361"/>
    </location>
</feature>
<dbReference type="CDD" id="cd18580">
    <property type="entry name" value="ABC_6TM_ABCC_D2"/>
    <property type="match status" value="1"/>
</dbReference>
<feature type="transmembrane region" description="Helical" evidence="9">
    <location>
        <begin position="104"/>
        <end position="124"/>
    </location>
</feature>
<reference evidence="12" key="2">
    <citation type="journal article" date="2022" name="Microbiol. Resour. Announc.">
        <title>Whole-Genome Sequence of Entomortierella parvispora E1425, a Mucoromycotan Fungus Associated with Burkholderiaceae-Related Endosymbiotic Bacteria.</title>
        <authorList>
            <person name="Herlambang A."/>
            <person name="Guo Y."/>
            <person name="Takashima Y."/>
            <person name="Narisawa K."/>
            <person name="Ohta H."/>
            <person name="Nishizawa T."/>
        </authorList>
    </citation>
    <scope>NUCLEOTIDE SEQUENCE</scope>
    <source>
        <strain evidence="12">E1425</strain>
    </source>
</reference>
<dbReference type="GO" id="GO:0016887">
    <property type="term" value="F:ATP hydrolysis activity"/>
    <property type="evidence" value="ECO:0007669"/>
    <property type="project" value="InterPro"/>
</dbReference>
<dbReference type="FunFam" id="1.20.1560.10:FF:000006">
    <property type="entry name" value="ATP-binding cassette, sub-family C (CFTR/MRP), member 9"/>
    <property type="match status" value="1"/>
</dbReference>
<evidence type="ECO:0000256" key="6">
    <source>
        <dbReference type="ARBA" id="ARBA00022989"/>
    </source>
</evidence>
<evidence type="ECO:0000256" key="2">
    <source>
        <dbReference type="ARBA" id="ARBA00022448"/>
    </source>
</evidence>
<dbReference type="CDD" id="cd03244">
    <property type="entry name" value="ABCC_MRP_domain2"/>
    <property type="match status" value="1"/>
</dbReference>
<accession>A0A9P3LUT2</accession>
<feature type="transmembrane region" description="Helical" evidence="9">
    <location>
        <begin position="515"/>
        <end position="543"/>
    </location>
</feature>
<keyword evidence="4" id="KW-0547">Nucleotide-binding</keyword>
<dbReference type="PANTHER" id="PTHR24223">
    <property type="entry name" value="ATP-BINDING CASSETTE SUB-FAMILY C"/>
    <property type="match status" value="1"/>
</dbReference>
<feature type="transmembrane region" description="Helical" evidence="9">
    <location>
        <begin position="81"/>
        <end position="98"/>
    </location>
</feature>
<dbReference type="FunFam" id="3.40.50.300:FF:000997">
    <property type="entry name" value="Multidrug resistance-associated protein 1"/>
    <property type="match status" value="1"/>
</dbReference>
<dbReference type="InterPro" id="IPR044726">
    <property type="entry name" value="ABCC_6TM_D2"/>
</dbReference>
<feature type="domain" description="ABC transmembrane type-1" evidence="11">
    <location>
        <begin position="976"/>
        <end position="1250"/>
    </location>
</feature>
<dbReference type="PROSITE" id="PS50929">
    <property type="entry name" value="ABC_TM1F"/>
    <property type="match status" value="2"/>
</dbReference>
<keyword evidence="6 9" id="KW-1133">Transmembrane helix</keyword>
<dbReference type="EMBL" id="BQFW01000005">
    <property type="protein sequence ID" value="GJJ71378.1"/>
    <property type="molecule type" value="Genomic_DNA"/>
</dbReference>
<feature type="transmembrane region" description="Helical" evidence="9">
    <location>
        <begin position="297"/>
        <end position="317"/>
    </location>
</feature>
<dbReference type="GO" id="GO:0140359">
    <property type="term" value="F:ABC-type transporter activity"/>
    <property type="evidence" value="ECO:0007669"/>
    <property type="project" value="InterPro"/>
</dbReference>
<keyword evidence="2" id="KW-0813">Transport</keyword>
<feature type="transmembrane region" description="Helical" evidence="9">
    <location>
        <begin position="967"/>
        <end position="985"/>
    </location>
</feature>
<gene>
    <name evidence="12" type="ORF">EMPS_03728</name>
</gene>
<dbReference type="PANTHER" id="PTHR24223:SF415">
    <property type="entry name" value="FI20190P1"/>
    <property type="match status" value="1"/>
</dbReference>
<evidence type="ECO:0000313" key="12">
    <source>
        <dbReference type="EMBL" id="GJJ71378.1"/>
    </source>
</evidence>
<dbReference type="CDD" id="cd03250">
    <property type="entry name" value="ABCC_MRP_domain1"/>
    <property type="match status" value="1"/>
</dbReference>
<comment type="subcellular location">
    <subcellularLocation>
        <location evidence="1">Membrane</location>
        <topology evidence="1">Multi-pass membrane protein</topology>
    </subcellularLocation>
</comment>
<feature type="compositionally biased region" description="Low complexity" evidence="8">
    <location>
        <begin position="896"/>
        <end position="907"/>
    </location>
</feature>
<feature type="compositionally biased region" description="Basic and acidic residues" evidence="8">
    <location>
        <begin position="922"/>
        <end position="937"/>
    </location>
</feature>
<reference evidence="12" key="1">
    <citation type="submission" date="2021-11" db="EMBL/GenBank/DDBJ databases">
        <authorList>
            <person name="Herlambang A."/>
            <person name="Guo Y."/>
            <person name="Takashima Y."/>
            <person name="Nishizawa T."/>
        </authorList>
    </citation>
    <scope>NUCLEOTIDE SEQUENCE</scope>
    <source>
        <strain evidence="12">E1425</strain>
    </source>
</reference>